<organism evidence="2 3">
    <name type="scientific">Gemmobacter megaterium</name>
    <dbReference type="NCBI Taxonomy" id="1086013"/>
    <lineage>
        <taxon>Bacteria</taxon>
        <taxon>Pseudomonadati</taxon>
        <taxon>Pseudomonadota</taxon>
        <taxon>Alphaproteobacteria</taxon>
        <taxon>Rhodobacterales</taxon>
        <taxon>Paracoccaceae</taxon>
        <taxon>Gemmobacter</taxon>
    </lineage>
</organism>
<dbReference type="AlphaFoldDB" id="A0A1N7Q482"/>
<dbReference type="CDD" id="cd05289">
    <property type="entry name" value="MDR_like_2"/>
    <property type="match status" value="1"/>
</dbReference>
<dbReference type="Gene3D" id="3.40.50.720">
    <property type="entry name" value="NAD(P)-binding Rossmann-like Domain"/>
    <property type="match status" value="1"/>
</dbReference>
<evidence type="ECO:0000259" key="1">
    <source>
        <dbReference type="SMART" id="SM00829"/>
    </source>
</evidence>
<dbReference type="EMBL" id="FTOT01000007">
    <property type="protein sequence ID" value="SIT17700.1"/>
    <property type="molecule type" value="Genomic_DNA"/>
</dbReference>
<dbReference type="Pfam" id="PF08240">
    <property type="entry name" value="ADH_N"/>
    <property type="match status" value="1"/>
</dbReference>
<dbReference type="GO" id="GO:0016491">
    <property type="term" value="F:oxidoreductase activity"/>
    <property type="evidence" value="ECO:0007669"/>
    <property type="project" value="InterPro"/>
</dbReference>
<dbReference type="InterPro" id="IPR020843">
    <property type="entry name" value="ER"/>
</dbReference>
<evidence type="ECO:0000313" key="3">
    <source>
        <dbReference type="Proteomes" id="UP000186141"/>
    </source>
</evidence>
<dbReference type="InterPro" id="IPR013154">
    <property type="entry name" value="ADH-like_N"/>
</dbReference>
<gene>
    <name evidence="2" type="ORF">SAMN05421774_10773</name>
</gene>
<protein>
    <submittedName>
        <fullName evidence="2">NADPH:quinone reductase</fullName>
    </submittedName>
</protein>
<dbReference type="Gene3D" id="3.90.180.10">
    <property type="entry name" value="Medium-chain alcohol dehydrogenases, catalytic domain"/>
    <property type="match status" value="1"/>
</dbReference>
<proteinExistence type="predicted"/>
<dbReference type="PANTHER" id="PTHR44013:SF1">
    <property type="entry name" value="ZINC-TYPE ALCOHOL DEHYDROGENASE-LIKE PROTEIN C16A3.02C"/>
    <property type="match status" value="1"/>
</dbReference>
<dbReference type="SUPFAM" id="SSF50129">
    <property type="entry name" value="GroES-like"/>
    <property type="match status" value="1"/>
</dbReference>
<dbReference type="InterPro" id="IPR052733">
    <property type="entry name" value="Chloroplast_QOR"/>
</dbReference>
<dbReference type="Proteomes" id="UP000186141">
    <property type="component" value="Unassembled WGS sequence"/>
</dbReference>
<evidence type="ECO:0000313" key="2">
    <source>
        <dbReference type="EMBL" id="SIT17700.1"/>
    </source>
</evidence>
<dbReference type="SMART" id="SM00829">
    <property type="entry name" value="PKS_ER"/>
    <property type="match status" value="1"/>
</dbReference>
<keyword evidence="3" id="KW-1185">Reference proteome</keyword>
<feature type="domain" description="Enoyl reductase (ER)" evidence="1">
    <location>
        <begin position="14"/>
        <end position="311"/>
    </location>
</feature>
<reference evidence="2 3" key="1">
    <citation type="submission" date="2017-01" db="EMBL/GenBank/DDBJ databases">
        <authorList>
            <person name="Mah S.A."/>
            <person name="Swanson W.J."/>
            <person name="Moy G.W."/>
            <person name="Vacquier V.D."/>
        </authorList>
    </citation>
    <scope>NUCLEOTIDE SEQUENCE [LARGE SCALE GENOMIC DNA]</scope>
    <source>
        <strain evidence="2 3">DSM 26375</strain>
    </source>
</reference>
<dbReference type="InterPro" id="IPR036291">
    <property type="entry name" value="NAD(P)-bd_dom_sf"/>
</dbReference>
<accession>A0A1N7Q482</accession>
<sequence length="313" mass="32522">MATMMRAARYVQHGGPEVISVDQIPVPEPAKGQVLVEMVAASVAPLDWKMRAGLLQQHFTLSFPKTPGRDGAGRVVACGPGISRLAPGDRVAVMAPPAGQAGTHAEFVLADADLVVPLPDELDFDAAAALVNAGLSAWIAVMRTAQVRSGQRVLVQSGAGAVGGLIVQMCAHLGAEVTATCRAANADYVRGLGAAHVIAYDGPASADVPPQDVVFDLMGGAVHDACYAMLTPGGHLVWLTAATITDRSTEFGVRVTRAMITDDADVVSEVMSLAARGVLRAQIADILPLDQAAEAQRRLAAGEVTRGRLILRT</sequence>
<dbReference type="SUPFAM" id="SSF51735">
    <property type="entry name" value="NAD(P)-binding Rossmann-fold domains"/>
    <property type="match status" value="1"/>
</dbReference>
<dbReference type="RefSeq" id="WP_200799300.1">
    <property type="nucleotide sequence ID" value="NZ_BMEH01000007.1"/>
</dbReference>
<dbReference type="PANTHER" id="PTHR44013">
    <property type="entry name" value="ZINC-TYPE ALCOHOL DEHYDROGENASE-LIKE PROTEIN C16A3.02C"/>
    <property type="match status" value="1"/>
</dbReference>
<dbReference type="STRING" id="1086013.SAMN05421774_10773"/>
<name>A0A1N7Q482_9RHOB</name>
<dbReference type="InterPro" id="IPR011032">
    <property type="entry name" value="GroES-like_sf"/>
</dbReference>
<dbReference type="Pfam" id="PF13602">
    <property type="entry name" value="ADH_zinc_N_2"/>
    <property type="match status" value="1"/>
</dbReference>